<dbReference type="InterPro" id="IPR025889">
    <property type="entry name" value="GSP17M-like_dom"/>
</dbReference>
<dbReference type="EMBL" id="JACSQN010000007">
    <property type="protein sequence ID" value="MBD7984787.1"/>
    <property type="molecule type" value="Genomic_DNA"/>
</dbReference>
<evidence type="ECO:0000313" key="4">
    <source>
        <dbReference type="Proteomes" id="UP000626786"/>
    </source>
</evidence>
<feature type="domain" description="General stress protein 17M-like" evidence="2">
    <location>
        <begin position="5"/>
        <end position="98"/>
    </location>
</feature>
<evidence type="ECO:0000259" key="2">
    <source>
        <dbReference type="Pfam" id="PF11181"/>
    </source>
</evidence>
<sequence>MEKTFIGSFPTHERLAAKIQDLKLNGVKEYEMYIVMKDEIAVEQLKTHATKEGLDSPFNLFNRFLGFLVGENNVRRMLRDSGFTNNEAKQYFDAIQEGALLLYIKGELDKIRNSESEQNKPDSSNYQPIPLDDLEAKYEG</sequence>
<dbReference type="RefSeq" id="WP_191694483.1">
    <property type="nucleotide sequence ID" value="NZ_JACSQN010000007.1"/>
</dbReference>
<dbReference type="Proteomes" id="UP000626786">
    <property type="component" value="Unassembled WGS sequence"/>
</dbReference>
<dbReference type="Pfam" id="PF11181">
    <property type="entry name" value="YflT"/>
    <property type="match status" value="1"/>
</dbReference>
<feature type="region of interest" description="Disordered" evidence="1">
    <location>
        <begin position="113"/>
        <end position="140"/>
    </location>
</feature>
<accession>A0ABR8U9S4</accession>
<protein>
    <submittedName>
        <fullName evidence="3">General stress protein</fullName>
    </submittedName>
</protein>
<keyword evidence="4" id="KW-1185">Reference proteome</keyword>
<evidence type="ECO:0000313" key="3">
    <source>
        <dbReference type="EMBL" id="MBD7984787.1"/>
    </source>
</evidence>
<organism evidence="3 4">
    <name type="scientific">Sporosarcina quadrami</name>
    <dbReference type="NCBI Taxonomy" id="2762234"/>
    <lineage>
        <taxon>Bacteria</taxon>
        <taxon>Bacillati</taxon>
        <taxon>Bacillota</taxon>
        <taxon>Bacilli</taxon>
        <taxon>Bacillales</taxon>
        <taxon>Caryophanaceae</taxon>
        <taxon>Sporosarcina</taxon>
    </lineage>
</organism>
<proteinExistence type="predicted"/>
<gene>
    <name evidence="3" type="ORF">H9649_09350</name>
</gene>
<reference evidence="3 4" key="1">
    <citation type="submission" date="2020-08" db="EMBL/GenBank/DDBJ databases">
        <title>A Genomic Blueprint of the Chicken Gut Microbiome.</title>
        <authorList>
            <person name="Gilroy R."/>
            <person name="Ravi A."/>
            <person name="Getino M."/>
            <person name="Pursley I."/>
            <person name="Horton D.L."/>
            <person name="Alikhan N.-F."/>
            <person name="Baker D."/>
            <person name="Gharbi K."/>
            <person name="Hall N."/>
            <person name="Watson M."/>
            <person name="Adriaenssens E.M."/>
            <person name="Foster-Nyarko E."/>
            <person name="Jarju S."/>
            <person name="Secka A."/>
            <person name="Antonio M."/>
            <person name="Oren A."/>
            <person name="Chaudhuri R."/>
            <person name="La Ragione R.M."/>
            <person name="Hildebrand F."/>
            <person name="Pallen M.J."/>
        </authorList>
    </citation>
    <scope>NUCLEOTIDE SEQUENCE [LARGE SCALE GENOMIC DNA]</scope>
    <source>
        <strain evidence="3 4">Sa2YVA2</strain>
    </source>
</reference>
<comment type="caution">
    <text evidence="3">The sequence shown here is derived from an EMBL/GenBank/DDBJ whole genome shotgun (WGS) entry which is preliminary data.</text>
</comment>
<name>A0ABR8U9S4_9BACL</name>
<evidence type="ECO:0000256" key="1">
    <source>
        <dbReference type="SAM" id="MobiDB-lite"/>
    </source>
</evidence>